<protein>
    <recommendedName>
        <fullName evidence="3">Phage Gp37/Gp68 family protein</fullName>
    </recommendedName>
</protein>
<dbReference type="OrthoDB" id="9787478at2"/>
<dbReference type="RefSeq" id="WP_111417934.1">
    <property type="nucleotide sequence ID" value="NZ_NPEX01000020.1"/>
</dbReference>
<evidence type="ECO:0000313" key="1">
    <source>
        <dbReference type="EMBL" id="RAI45271.1"/>
    </source>
</evidence>
<accession>A0A327L3X8</accession>
<dbReference type="InterPro" id="IPR011101">
    <property type="entry name" value="DUF5131"/>
</dbReference>
<evidence type="ECO:0000313" key="2">
    <source>
        <dbReference type="Proteomes" id="UP000249130"/>
    </source>
</evidence>
<dbReference type="EMBL" id="NPEX01000020">
    <property type="protein sequence ID" value="RAI45271.1"/>
    <property type="molecule type" value="Genomic_DNA"/>
</dbReference>
<proteinExistence type="predicted"/>
<dbReference type="AlphaFoldDB" id="A0A327L3X8"/>
<comment type="caution">
    <text evidence="1">The sequence shown here is derived from an EMBL/GenBank/DDBJ whole genome shotgun (WGS) entry which is preliminary data.</text>
</comment>
<reference evidence="1 2" key="1">
    <citation type="submission" date="2017-07" db="EMBL/GenBank/DDBJ databases">
        <title>Draft Genome Sequences of Select Purple Nonsulfur Bacteria.</title>
        <authorList>
            <person name="Lasarre B."/>
            <person name="Mckinlay J.B."/>
        </authorList>
    </citation>
    <scope>NUCLEOTIDE SEQUENCE [LARGE SCALE GENOMIC DNA]</scope>
    <source>
        <strain evidence="1 2">DSM 5909</strain>
    </source>
</reference>
<dbReference type="Proteomes" id="UP000249130">
    <property type="component" value="Unassembled WGS sequence"/>
</dbReference>
<gene>
    <name evidence="1" type="ORF">CH341_04985</name>
</gene>
<dbReference type="Pfam" id="PF07505">
    <property type="entry name" value="DUF5131"/>
    <property type="match status" value="1"/>
</dbReference>
<evidence type="ECO:0008006" key="3">
    <source>
        <dbReference type="Google" id="ProtNLM"/>
    </source>
</evidence>
<name>A0A327L3X8_9BRAD</name>
<sequence length="340" mass="38346">MSTISWLRDETGRPGRTWNPIRARHRATGKIGWHCEPVHEGCKHCYAAAQNRAGARGGTGLPYKPGHRDDVELFLDEKTLRAPLHWRKPLRIFACSMTDLYGSWVPDEWIDRIKAVQALTPQHTYIELTKRPERMGRYLSALRSDPGRRPYVRRPGWKAPDSRDGDAVLLLQEGQDWPLPNVWAGPSCSTQDDANRMIPEVLQTPLAKRLVSFEPLLNYIDLAEIDCGGGVRWDVRGGRGRSGGLDLAIVGGLNGPEPTDIDIVRDLVRQCRTSAMPVFVKQLGRTCRMTRAEAVSAIAAGAKWRRHKSVDVVAFKDRKGEDPAEWPSDLRVREWPEVRP</sequence>
<organism evidence="1 2">
    <name type="scientific">Rhodoplanes roseus</name>
    <dbReference type="NCBI Taxonomy" id="29409"/>
    <lineage>
        <taxon>Bacteria</taxon>
        <taxon>Pseudomonadati</taxon>
        <taxon>Pseudomonadota</taxon>
        <taxon>Alphaproteobacteria</taxon>
        <taxon>Hyphomicrobiales</taxon>
        <taxon>Nitrobacteraceae</taxon>
        <taxon>Rhodoplanes</taxon>
    </lineage>
</organism>
<keyword evidence="2" id="KW-1185">Reference proteome</keyword>